<proteinExistence type="inferred from homology"/>
<keyword evidence="12 13" id="KW-0472">Membrane</keyword>
<keyword evidence="10" id="KW-0408">Iron</keyword>
<dbReference type="InterPro" id="IPR050476">
    <property type="entry name" value="Insect_CytP450_Detox"/>
</dbReference>
<keyword evidence="13" id="KW-1133">Transmembrane helix</keyword>
<evidence type="ECO:0000313" key="15">
    <source>
        <dbReference type="Proteomes" id="UP000007266"/>
    </source>
</evidence>
<dbReference type="InterPro" id="IPR036396">
    <property type="entry name" value="Cyt_P450_sf"/>
</dbReference>
<evidence type="ECO:0000313" key="14">
    <source>
        <dbReference type="EMBL" id="EFA07573.1"/>
    </source>
</evidence>
<keyword evidence="6" id="KW-0479">Metal-binding</keyword>
<keyword evidence="13" id="KW-0812">Transmembrane</keyword>
<evidence type="ECO:0000256" key="7">
    <source>
        <dbReference type="ARBA" id="ARBA00022824"/>
    </source>
</evidence>
<evidence type="ECO:0000256" key="1">
    <source>
        <dbReference type="ARBA" id="ARBA00001971"/>
    </source>
</evidence>
<comment type="cofactor">
    <cofactor evidence="1">
        <name>heme</name>
        <dbReference type="ChEBI" id="CHEBI:30413"/>
    </cofactor>
</comment>
<dbReference type="GO" id="GO:0005506">
    <property type="term" value="F:iron ion binding"/>
    <property type="evidence" value="ECO:0007669"/>
    <property type="project" value="InterPro"/>
</dbReference>
<gene>
    <name evidence="14" type="primary">AUGUSTUS-3.0.2_15916</name>
    <name evidence="14" type="ORF">TcasGA2_TC015916</name>
</gene>
<evidence type="ECO:0000256" key="3">
    <source>
        <dbReference type="ARBA" id="ARBA00004406"/>
    </source>
</evidence>
<evidence type="ECO:0000256" key="10">
    <source>
        <dbReference type="ARBA" id="ARBA00023004"/>
    </source>
</evidence>
<keyword evidence="15" id="KW-1185">Reference proteome</keyword>
<evidence type="ECO:0000256" key="8">
    <source>
        <dbReference type="ARBA" id="ARBA00022848"/>
    </source>
</evidence>
<evidence type="ECO:0000256" key="12">
    <source>
        <dbReference type="ARBA" id="ARBA00023136"/>
    </source>
</evidence>
<dbReference type="KEGG" id="tca:656142"/>
<evidence type="ECO:0000256" key="2">
    <source>
        <dbReference type="ARBA" id="ARBA00004174"/>
    </source>
</evidence>
<name>D6WTV4_TRICA</name>
<dbReference type="SUPFAM" id="SSF48264">
    <property type="entry name" value="Cytochrome P450"/>
    <property type="match status" value="1"/>
</dbReference>
<dbReference type="eggNOG" id="KOG0158">
    <property type="taxonomic scope" value="Eukaryota"/>
</dbReference>
<dbReference type="GO" id="GO:0020037">
    <property type="term" value="F:heme binding"/>
    <property type="evidence" value="ECO:0007669"/>
    <property type="project" value="InterPro"/>
</dbReference>
<evidence type="ECO:0000256" key="13">
    <source>
        <dbReference type="SAM" id="Phobius"/>
    </source>
</evidence>
<dbReference type="InterPro" id="IPR001128">
    <property type="entry name" value="Cyt_P450"/>
</dbReference>
<keyword evidence="7" id="KW-0256">Endoplasmic reticulum</keyword>
<keyword evidence="8" id="KW-0492">Microsome</keyword>
<comment type="similarity">
    <text evidence="4">Belongs to the cytochrome P450 family.</text>
</comment>
<dbReference type="Gene3D" id="1.10.630.10">
    <property type="entry name" value="Cytochrome P450"/>
    <property type="match status" value="1"/>
</dbReference>
<dbReference type="EMBL" id="KQ971352">
    <property type="protein sequence ID" value="EFA07573.1"/>
    <property type="molecule type" value="Genomic_DNA"/>
</dbReference>
<accession>D6WTV4</accession>
<keyword evidence="9" id="KW-0560">Oxidoreductase</keyword>
<feature type="transmembrane region" description="Helical" evidence="13">
    <location>
        <begin position="6"/>
        <end position="28"/>
    </location>
</feature>
<protein>
    <submittedName>
        <fullName evidence="14">Cytochrome P450-like protein</fullName>
    </submittedName>
</protein>
<reference evidence="14 15" key="2">
    <citation type="journal article" date="2010" name="Nucleic Acids Res.">
        <title>BeetleBase in 2010: revisions to provide comprehensive genomic information for Tribolium castaneum.</title>
        <authorList>
            <person name="Kim H.S."/>
            <person name="Murphy T."/>
            <person name="Xia J."/>
            <person name="Caragea D."/>
            <person name="Park Y."/>
            <person name="Beeman R.W."/>
            <person name="Lorenzen M.D."/>
            <person name="Butcher S."/>
            <person name="Manak J.R."/>
            <person name="Brown S.J."/>
        </authorList>
    </citation>
    <scope>GENOME REANNOTATION</scope>
    <source>
        <strain evidence="14 15">Georgia GA2</strain>
    </source>
</reference>
<evidence type="ECO:0000256" key="6">
    <source>
        <dbReference type="ARBA" id="ARBA00022723"/>
    </source>
</evidence>
<dbReference type="PhylomeDB" id="D6WTV4"/>
<dbReference type="OrthoDB" id="1470350at2759"/>
<dbReference type="HOGENOM" id="CLU_641485_0_0_1"/>
<feature type="transmembrane region" description="Helical" evidence="13">
    <location>
        <begin position="79"/>
        <end position="100"/>
    </location>
</feature>
<dbReference type="GO" id="GO:0016705">
    <property type="term" value="F:oxidoreductase activity, acting on paired donors, with incorporation or reduction of molecular oxygen"/>
    <property type="evidence" value="ECO:0007669"/>
    <property type="project" value="InterPro"/>
</dbReference>
<dbReference type="PANTHER" id="PTHR24292:SF54">
    <property type="entry name" value="CYP9F3-RELATED"/>
    <property type="match status" value="1"/>
</dbReference>
<reference evidence="14 15" key="1">
    <citation type="journal article" date="2008" name="Nature">
        <title>The genome of the model beetle and pest Tribolium castaneum.</title>
        <authorList>
            <consortium name="Tribolium Genome Sequencing Consortium"/>
            <person name="Richards S."/>
            <person name="Gibbs R.A."/>
            <person name="Weinstock G.M."/>
            <person name="Brown S.J."/>
            <person name="Denell R."/>
            <person name="Beeman R.W."/>
            <person name="Gibbs R."/>
            <person name="Beeman R.W."/>
            <person name="Brown S.J."/>
            <person name="Bucher G."/>
            <person name="Friedrich M."/>
            <person name="Grimmelikhuijzen C.J."/>
            <person name="Klingler M."/>
            <person name="Lorenzen M."/>
            <person name="Richards S."/>
            <person name="Roth S."/>
            <person name="Schroder R."/>
            <person name="Tautz D."/>
            <person name="Zdobnov E.M."/>
            <person name="Muzny D."/>
            <person name="Gibbs R.A."/>
            <person name="Weinstock G.M."/>
            <person name="Attaway T."/>
            <person name="Bell S."/>
            <person name="Buhay C.J."/>
            <person name="Chandrabose M.N."/>
            <person name="Chavez D."/>
            <person name="Clerk-Blankenburg K.P."/>
            <person name="Cree A."/>
            <person name="Dao M."/>
            <person name="Davis C."/>
            <person name="Chacko J."/>
            <person name="Dinh H."/>
            <person name="Dugan-Rocha S."/>
            <person name="Fowler G."/>
            <person name="Garner T.T."/>
            <person name="Garnes J."/>
            <person name="Gnirke A."/>
            <person name="Hawes A."/>
            <person name="Hernandez J."/>
            <person name="Hines S."/>
            <person name="Holder M."/>
            <person name="Hume J."/>
            <person name="Jhangiani S.N."/>
            <person name="Joshi V."/>
            <person name="Khan Z.M."/>
            <person name="Jackson L."/>
            <person name="Kovar C."/>
            <person name="Kowis A."/>
            <person name="Lee S."/>
            <person name="Lewis L.R."/>
            <person name="Margolis J."/>
            <person name="Morgan M."/>
            <person name="Nazareth L.V."/>
            <person name="Nguyen N."/>
            <person name="Okwuonu G."/>
            <person name="Parker D."/>
            <person name="Richards S."/>
            <person name="Ruiz S.J."/>
            <person name="Santibanez J."/>
            <person name="Savard J."/>
            <person name="Scherer S.E."/>
            <person name="Schneider B."/>
            <person name="Sodergren E."/>
            <person name="Tautz D."/>
            <person name="Vattahil S."/>
            <person name="Villasana D."/>
            <person name="White C.S."/>
            <person name="Wright R."/>
            <person name="Park Y."/>
            <person name="Beeman R.W."/>
            <person name="Lord J."/>
            <person name="Oppert B."/>
            <person name="Lorenzen M."/>
            <person name="Brown S."/>
            <person name="Wang L."/>
            <person name="Savard J."/>
            <person name="Tautz D."/>
            <person name="Richards S."/>
            <person name="Weinstock G."/>
            <person name="Gibbs R.A."/>
            <person name="Liu Y."/>
            <person name="Worley K."/>
            <person name="Weinstock G."/>
            <person name="Elsik C.G."/>
            <person name="Reese J.T."/>
            <person name="Elhaik E."/>
            <person name="Landan G."/>
            <person name="Graur D."/>
            <person name="Arensburger P."/>
            <person name="Atkinson P."/>
            <person name="Beeman R.W."/>
            <person name="Beidler J."/>
            <person name="Brown S.J."/>
            <person name="Demuth J.P."/>
            <person name="Drury D.W."/>
            <person name="Du Y.Z."/>
            <person name="Fujiwara H."/>
            <person name="Lorenzen M."/>
            <person name="Maselli V."/>
            <person name="Osanai M."/>
            <person name="Park Y."/>
            <person name="Robertson H.M."/>
            <person name="Tu Z."/>
            <person name="Wang J.J."/>
            <person name="Wang S."/>
            <person name="Richards S."/>
            <person name="Song H."/>
            <person name="Zhang L."/>
            <person name="Sodergren E."/>
            <person name="Werner D."/>
            <person name="Stanke M."/>
            <person name="Morgenstern B."/>
            <person name="Solovyev V."/>
            <person name="Kosarev P."/>
            <person name="Brown G."/>
            <person name="Chen H.C."/>
            <person name="Ermolaeva O."/>
            <person name="Hlavina W."/>
            <person name="Kapustin Y."/>
            <person name="Kiryutin B."/>
            <person name="Kitts P."/>
            <person name="Maglott D."/>
            <person name="Pruitt K."/>
            <person name="Sapojnikov V."/>
            <person name="Souvorov A."/>
            <person name="Mackey A.J."/>
            <person name="Waterhouse R.M."/>
            <person name="Wyder S."/>
            <person name="Zdobnov E.M."/>
            <person name="Zdobnov E.M."/>
            <person name="Wyder S."/>
            <person name="Kriventseva E.V."/>
            <person name="Kadowaki T."/>
            <person name="Bork P."/>
            <person name="Aranda M."/>
            <person name="Bao R."/>
            <person name="Beermann A."/>
            <person name="Berns N."/>
            <person name="Bolognesi R."/>
            <person name="Bonneton F."/>
            <person name="Bopp D."/>
            <person name="Brown S.J."/>
            <person name="Bucher G."/>
            <person name="Butts T."/>
            <person name="Chaumot A."/>
            <person name="Denell R.E."/>
            <person name="Ferrier D.E."/>
            <person name="Friedrich M."/>
            <person name="Gordon C.M."/>
            <person name="Jindra M."/>
            <person name="Klingler M."/>
            <person name="Lan Q."/>
            <person name="Lattorff H.M."/>
            <person name="Laudet V."/>
            <person name="von Levetsow C."/>
            <person name="Liu Z."/>
            <person name="Lutz R."/>
            <person name="Lynch J.A."/>
            <person name="da Fonseca R.N."/>
            <person name="Posnien N."/>
            <person name="Reuter R."/>
            <person name="Roth S."/>
            <person name="Savard J."/>
            <person name="Schinko J.B."/>
            <person name="Schmitt C."/>
            <person name="Schoppmeier M."/>
            <person name="Schroder R."/>
            <person name="Shippy T.D."/>
            <person name="Simonnet F."/>
            <person name="Marques-Souza H."/>
            <person name="Tautz D."/>
            <person name="Tomoyasu Y."/>
            <person name="Trauner J."/>
            <person name="Van der Zee M."/>
            <person name="Vervoort M."/>
            <person name="Wittkopp N."/>
            <person name="Wimmer E.A."/>
            <person name="Yang X."/>
            <person name="Jones A.K."/>
            <person name="Sattelle D.B."/>
            <person name="Ebert P.R."/>
            <person name="Nelson D."/>
            <person name="Scott J.G."/>
            <person name="Beeman R.W."/>
            <person name="Muthukrishnan S."/>
            <person name="Kramer K.J."/>
            <person name="Arakane Y."/>
            <person name="Beeman R.W."/>
            <person name="Zhu Q."/>
            <person name="Hogenkamp D."/>
            <person name="Dixit R."/>
            <person name="Oppert B."/>
            <person name="Jiang H."/>
            <person name="Zou Z."/>
            <person name="Marshall J."/>
            <person name="Elpidina E."/>
            <person name="Vinokurov K."/>
            <person name="Oppert C."/>
            <person name="Zou Z."/>
            <person name="Evans J."/>
            <person name="Lu Z."/>
            <person name="Zhao P."/>
            <person name="Sumathipala N."/>
            <person name="Altincicek B."/>
            <person name="Vilcinskas A."/>
            <person name="Williams M."/>
            <person name="Hultmark D."/>
            <person name="Hetru C."/>
            <person name="Jiang H."/>
            <person name="Grimmelikhuijzen C.J."/>
            <person name="Hauser F."/>
            <person name="Cazzamali G."/>
            <person name="Williamson M."/>
            <person name="Park Y."/>
            <person name="Li B."/>
            <person name="Tanaka Y."/>
            <person name="Predel R."/>
            <person name="Neupert S."/>
            <person name="Schachtner J."/>
            <person name="Verleyen P."/>
            <person name="Raible F."/>
            <person name="Bork P."/>
            <person name="Friedrich M."/>
            <person name="Walden K.K."/>
            <person name="Robertson H.M."/>
            <person name="Angeli S."/>
            <person name="Foret S."/>
            <person name="Bucher G."/>
            <person name="Schuetz S."/>
            <person name="Maleszka R."/>
            <person name="Wimmer E.A."/>
            <person name="Beeman R.W."/>
            <person name="Lorenzen M."/>
            <person name="Tomoyasu Y."/>
            <person name="Miller S.C."/>
            <person name="Grossmann D."/>
            <person name="Bucher G."/>
        </authorList>
    </citation>
    <scope>NUCLEOTIDE SEQUENCE [LARGE SCALE GENOMIC DNA]</scope>
    <source>
        <strain evidence="14 15">Georgia GA2</strain>
    </source>
</reference>
<dbReference type="GO" id="GO:0005789">
    <property type="term" value="C:endoplasmic reticulum membrane"/>
    <property type="evidence" value="ECO:0007669"/>
    <property type="project" value="UniProtKB-SubCell"/>
</dbReference>
<dbReference type="PANTHER" id="PTHR24292">
    <property type="entry name" value="CYTOCHROME P450"/>
    <property type="match status" value="1"/>
</dbReference>
<evidence type="ECO:0000256" key="9">
    <source>
        <dbReference type="ARBA" id="ARBA00023002"/>
    </source>
</evidence>
<organism evidence="14 15">
    <name type="scientific">Tribolium castaneum</name>
    <name type="common">Red flour beetle</name>
    <dbReference type="NCBI Taxonomy" id="7070"/>
    <lineage>
        <taxon>Eukaryota</taxon>
        <taxon>Metazoa</taxon>
        <taxon>Ecdysozoa</taxon>
        <taxon>Arthropoda</taxon>
        <taxon>Hexapoda</taxon>
        <taxon>Insecta</taxon>
        <taxon>Pterygota</taxon>
        <taxon>Neoptera</taxon>
        <taxon>Endopterygota</taxon>
        <taxon>Coleoptera</taxon>
        <taxon>Polyphaga</taxon>
        <taxon>Cucujiformia</taxon>
        <taxon>Tenebrionidae</taxon>
        <taxon>Tenebrionidae incertae sedis</taxon>
        <taxon>Tribolium</taxon>
    </lineage>
</organism>
<dbReference type="GO" id="GO:0004497">
    <property type="term" value="F:monooxygenase activity"/>
    <property type="evidence" value="ECO:0007669"/>
    <property type="project" value="UniProtKB-KW"/>
</dbReference>
<evidence type="ECO:0000256" key="5">
    <source>
        <dbReference type="ARBA" id="ARBA00022617"/>
    </source>
</evidence>
<evidence type="ECO:0000256" key="4">
    <source>
        <dbReference type="ARBA" id="ARBA00010617"/>
    </source>
</evidence>
<dbReference type="Proteomes" id="UP000007266">
    <property type="component" value="Linkage group 7"/>
</dbReference>
<sequence length="428" mass="50645">MEQDWFFYSVTLFTFAVIFTFCYIRHVYTFFERKRIPRAGHPTFPFGNLYDVFFEKVPIFMQLWKFYNRFKRKKCKLGGFYLFLKPAIVLVDTTLVQLFFTDVFAKDERDDLDANFCGQVLASVVKSVEKVWPKLGPFAENEANFTQILGQELVGLCAREFFDSNDAKLCEVEGSRVFPLFRKCVSLSYPQFCKNENHRFRGKNFEKAAKNGVLQVLQKNGFSAKDRVDFIAELVDYLGKSSNLILFTLYELSLNREIQDDLRGEILRFRRNKDTFTYTELEQLTYLETVICETLRKYPMKPFVHKVCQKTFEQNGIKFDTNQTVFLSIFGIHHDVDNYINPELFDPDRFSEENEMFIDPIKYLPFGHQIKNDFDSLYAKLIMKMILIELLSKYEFALGKKSPKCITFDENLFEIKSREDMWLKIKKL</sequence>
<dbReference type="Pfam" id="PF00067">
    <property type="entry name" value="p450"/>
    <property type="match status" value="1"/>
</dbReference>
<evidence type="ECO:0000256" key="11">
    <source>
        <dbReference type="ARBA" id="ARBA00023033"/>
    </source>
</evidence>
<keyword evidence="11" id="KW-0503">Monooxygenase</keyword>
<keyword evidence="5" id="KW-0349">Heme</keyword>
<dbReference type="AlphaFoldDB" id="D6WTV4"/>
<dbReference type="InParanoid" id="D6WTV4"/>
<comment type="subcellular location">
    <subcellularLocation>
        <location evidence="3">Endoplasmic reticulum membrane</location>
        <topology evidence="3">Peripheral membrane protein</topology>
    </subcellularLocation>
    <subcellularLocation>
        <location evidence="2">Microsome membrane</location>
        <topology evidence="2">Peripheral membrane protein</topology>
    </subcellularLocation>
</comment>
<dbReference type="STRING" id="7070.D6WTV4"/>